<dbReference type="AlphaFoldDB" id="A0A0L9TC90"/>
<dbReference type="InterPro" id="IPR004252">
    <property type="entry name" value="Probable_transposase_24"/>
</dbReference>
<accession>A0A0L9TC90</accession>
<evidence type="ECO:0000313" key="2">
    <source>
        <dbReference type="EMBL" id="KOM27769.1"/>
    </source>
</evidence>
<dbReference type="Proteomes" id="UP000053144">
    <property type="component" value="Unassembled WGS sequence"/>
</dbReference>
<evidence type="ECO:0000256" key="1">
    <source>
        <dbReference type="SAM" id="Coils"/>
    </source>
</evidence>
<proteinExistence type="predicted"/>
<evidence type="ECO:0000313" key="3">
    <source>
        <dbReference type="Proteomes" id="UP000053144"/>
    </source>
</evidence>
<dbReference type="Pfam" id="PF03004">
    <property type="entry name" value="Transposase_24"/>
    <property type="match status" value="1"/>
</dbReference>
<keyword evidence="1" id="KW-0175">Coiled coil</keyword>
<sequence length="801" mass="91707">MAFQTKTEPDSLSRVIPTTNKKEYCEMSISQLVSVLRIAFKIEDFDKIEQELVKREAKLRAEIGRLQEKIELERLQGIECEERLKIREEQCERGKRAQEDYEQLLKEVKTNGWIEKHAIEELRRKNVALEREVCELKEFKKIMLDDVNSVDELRDKIRVLKEEKVGDKNALDVLNMKNIEVKEEVKKNLTVIEGLRNENAKLTYEKVGNKNALDVLNMKNIELVEAVKKNLTVIEGLRNENAKLTDEKHELKTFIESLERRYSKLPVSYVKVEDSTHCSVDTGNAQSPKKGNKEDAVGALGVKFKLEKEIVDLGDDDNDARYTSQGLRGEQTISRKIAENEHLQRVEMIKRQRASDIQASTSTFTSSADLFEKENLPVKETMVVTLYIFLNDYDIDAIYDFNVWTMPKSNFYHCSICSYERHIPTVADCLVISKALTMPSSMKIYQNSAPESKKSIAPVEMANKQAIMSREGPSRIDKGKVVKKPRRQARYIIKVPQMLPFPVATTLADVGSSRPTCPIIGPTPDPHVDSTPSIDHTSSIPMLSSVPSLDIHHPSDDLTDGVDPAPHDQLTIKPYGRGFLPSRVASQAITRSIKQQFLQPWPSWGAIPIEDREHFWQIFKQKVKWRAEHEAEIKKNFHSKASHRLSEMFRDARITGERPYWVEEHIWNSLLAHWNLPDYRNKCAIAQRNRASEKGGVLYTGGSITTHEHAIRMAVELGRAVHVDEVFKQTHLRKDTGTYVDERSRRTIEDFYVRLSQVRSKMGSTPTDAASQVNADDDDIIRRQCWVDVVGGKRKGRLYGA</sequence>
<feature type="coiled-coil region" evidence="1">
    <location>
        <begin position="49"/>
        <end position="107"/>
    </location>
</feature>
<dbReference type="EMBL" id="KQ258396">
    <property type="protein sequence ID" value="KOM27769.1"/>
    <property type="molecule type" value="Genomic_DNA"/>
</dbReference>
<name>A0A0L9TC90_PHAAN</name>
<organism evidence="2 3">
    <name type="scientific">Phaseolus angularis</name>
    <name type="common">Azuki bean</name>
    <name type="synonym">Vigna angularis</name>
    <dbReference type="NCBI Taxonomy" id="3914"/>
    <lineage>
        <taxon>Eukaryota</taxon>
        <taxon>Viridiplantae</taxon>
        <taxon>Streptophyta</taxon>
        <taxon>Embryophyta</taxon>
        <taxon>Tracheophyta</taxon>
        <taxon>Spermatophyta</taxon>
        <taxon>Magnoliopsida</taxon>
        <taxon>eudicotyledons</taxon>
        <taxon>Gunneridae</taxon>
        <taxon>Pentapetalae</taxon>
        <taxon>rosids</taxon>
        <taxon>fabids</taxon>
        <taxon>Fabales</taxon>
        <taxon>Fabaceae</taxon>
        <taxon>Papilionoideae</taxon>
        <taxon>50 kb inversion clade</taxon>
        <taxon>NPAAA clade</taxon>
        <taxon>indigoferoid/millettioid clade</taxon>
        <taxon>Phaseoleae</taxon>
        <taxon>Vigna</taxon>
    </lineage>
</organism>
<dbReference type="Gramene" id="KOM27769">
    <property type="protein sequence ID" value="KOM27769"/>
    <property type="gene ID" value="LR48_Vigan462s002200"/>
</dbReference>
<reference evidence="3" key="1">
    <citation type="journal article" date="2015" name="Proc. Natl. Acad. Sci. U.S.A.">
        <title>Genome sequencing of adzuki bean (Vigna angularis) provides insight into high starch and low fat accumulation and domestication.</title>
        <authorList>
            <person name="Yang K."/>
            <person name="Tian Z."/>
            <person name="Chen C."/>
            <person name="Luo L."/>
            <person name="Zhao B."/>
            <person name="Wang Z."/>
            <person name="Yu L."/>
            <person name="Li Y."/>
            <person name="Sun Y."/>
            <person name="Li W."/>
            <person name="Chen Y."/>
            <person name="Li Y."/>
            <person name="Zhang Y."/>
            <person name="Ai D."/>
            <person name="Zhao J."/>
            <person name="Shang C."/>
            <person name="Ma Y."/>
            <person name="Wu B."/>
            <person name="Wang M."/>
            <person name="Gao L."/>
            <person name="Sun D."/>
            <person name="Zhang P."/>
            <person name="Guo F."/>
            <person name="Wang W."/>
            <person name="Li Y."/>
            <person name="Wang J."/>
            <person name="Varshney R.K."/>
            <person name="Wang J."/>
            <person name="Ling H.Q."/>
            <person name="Wan P."/>
        </authorList>
    </citation>
    <scope>NUCLEOTIDE SEQUENCE</scope>
    <source>
        <strain evidence="3">cv. Jingnong 6</strain>
    </source>
</reference>
<protein>
    <submittedName>
        <fullName evidence="2">Uncharacterized protein</fullName>
    </submittedName>
</protein>
<gene>
    <name evidence="2" type="ORF">LR48_Vigan462s002200</name>
</gene>
<feature type="coiled-coil region" evidence="1">
    <location>
        <begin position="234"/>
        <end position="261"/>
    </location>
</feature>